<dbReference type="SUPFAM" id="SSF48498">
    <property type="entry name" value="Tetracyclin repressor-like, C-terminal domain"/>
    <property type="match status" value="1"/>
</dbReference>
<dbReference type="Gene3D" id="1.10.357.10">
    <property type="entry name" value="Tetracycline Repressor, domain 2"/>
    <property type="match status" value="1"/>
</dbReference>
<dbReference type="PANTHER" id="PTHR43479">
    <property type="entry name" value="ACREF/ENVCD OPERON REPRESSOR-RELATED"/>
    <property type="match status" value="1"/>
</dbReference>
<dbReference type="GO" id="GO:0003677">
    <property type="term" value="F:DNA binding"/>
    <property type="evidence" value="ECO:0007669"/>
    <property type="project" value="UniProtKB-UniRule"/>
</dbReference>
<dbReference type="InterPro" id="IPR050624">
    <property type="entry name" value="HTH-type_Tx_Regulator"/>
</dbReference>
<dbReference type="InterPro" id="IPR036271">
    <property type="entry name" value="Tet_transcr_reg_TetR-rel_C_sf"/>
</dbReference>
<dbReference type="SUPFAM" id="SSF46689">
    <property type="entry name" value="Homeodomain-like"/>
    <property type="match status" value="1"/>
</dbReference>
<evidence type="ECO:0000256" key="2">
    <source>
        <dbReference type="PROSITE-ProRule" id="PRU00335"/>
    </source>
</evidence>
<dbReference type="KEGG" id="pcor:KS4_03560"/>
<dbReference type="Gene3D" id="1.10.10.60">
    <property type="entry name" value="Homeodomain-like"/>
    <property type="match status" value="1"/>
</dbReference>
<dbReference type="InterPro" id="IPR001647">
    <property type="entry name" value="HTH_TetR"/>
</dbReference>
<dbReference type="OrthoDB" id="9814200at2"/>
<keyword evidence="1 2" id="KW-0238">DNA-binding</keyword>
<evidence type="ECO:0000313" key="4">
    <source>
        <dbReference type="EMBL" id="QDU32324.1"/>
    </source>
</evidence>
<evidence type="ECO:0000313" key="5">
    <source>
        <dbReference type="Proteomes" id="UP000317369"/>
    </source>
</evidence>
<name>A0A517YQ21_9BACT</name>
<dbReference type="Proteomes" id="UP000317369">
    <property type="component" value="Chromosome"/>
</dbReference>
<dbReference type="InterPro" id="IPR009057">
    <property type="entry name" value="Homeodomain-like_sf"/>
</dbReference>
<feature type="DNA-binding region" description="H-T-H motif" evidence="2">
    <location>
        <begin position="35"/>
        <end position="54"/>
    </location>
</feature>
<reference evidence="4 5" key="1">
    <citation type="submission" date="2019-02" db="EMBL/GenBank/DDBJ databases">
        <title>Deep-cultivation of Planctomycetes and their phenomic and genomic characterization uncovers novel biology.</title>
        <authorList>
            <person name="Wiegand S."/>
            <person name="Jogler M."/>
            <person name="Boedeker C."/>
            <person name="Pinto D."/>
            <person name="Vollmers J."/>
            <person name="Rivas-Marin E."/>
            <person name="Kohn T."/>
            <person name="Peeters S.H."/>
            <person name="Heuer A."/>
            <person name="Rast P."/>
            <person name="Oberbeckmann S."/>
            <person name="Bunk B."/>
            <person name="Jeske O."/>
            <person name="Meyerdierks A."/>
            <person name="Storesund J.E."/>
            <person name="Kallscheuer N."/>
            <person name="Luecker S."/>
            <person name="Lage O.M."/>
            <person name="Pohl T."/>
            <person name="Merkel B.J."/>
            <person name="Hornburger P."/>
            <person name="Mueller R.-W."/>
            <person name="Bruemmer F."/>
            <person name="Labrenz M."/>
            <person name="Spormann A.M."/>
            <person name="Op den Camp H."/>
            <person name="Overmann J."/>
            <person name="Amann R."/>
            <person name="Jetten M.S.M."/>
            <person name="Mascher T."/>
            <person name="Medema M.H."/>
            <person name="Devos D.P."/>
            <person name="Kaster A.-K."/>
            <person name="Ovreas L."/>
            <person name="Rohde M."/>
            <person name="Galperin M.Y."/>
            <person name="Jogler C."/>
        </authorList>
    </citation>
    <scope>NUCLEOTIDE SEQUENCE [LARGE SCALE GENOMIC DNA]</scope>
    <source>
        <strain evidence="4 5">KS4</strain>
    </source>
</reference>
<proteinExistence type="predicted"/>
<dbReference type="AlphaFoldDB" id="A0A517YQ21"/>
<accession>A0A517YQ21</accession>
<organism evidence="4 5">
    <name type="scientific">Poriferisphaera corsica</name>
    <dbReference type="NCBI Taxonomy" id="2528020"/>
    <lineage>
        <taxon>Bacteria</taxon>
        <taxon>Pseudomonadati</taxon>
        <taxon>Planctomycetota</taxon>
        <taxon>Phycisphaerae</taxon>
        <taxon>Phycisphaerales</taxon>
        <taxon>Phycisphaeraceae</taxon>
        <taxon>Poriferisphaera</taxon>
    </lineage>
</organism>
<dbReference type="EMBL" id="CP036425">
    <property type="protein sequence ID" value="QDU32324.1"/>
    <property type="molecule type" value="Genomic_DNA"/>
</dbReference>
<keyword evidence="5" id="KW-1185">Reference proteome</keyword>
<evidence type="ECO:0000259" key="3">
    <source>
        <dbReference type="PROSITE" id="PS50977"/>
    </source>
</evidence>
<protein>
    <submittedName>
        <fullName evidence="4">Nucleoid occlusion factor SlmA</fullName>
    </submittedName>
</protein>
<feature type="domain" description="HTH tetR-type" evidence="3">
    <location>
        <begin position="12"/>
        <end position="72"/>
    </location>
</feature>
<dbReference type="RefSeq" id="WP_145073715.1">
    <property type="nucleotide sequence ID" value="NZ_CP036425.1"/>
</dbReference>
<gene>
    <name evidence="4" type="primary">slmA_1</name>
    <name evidence="4" type="ORF">KS4_03560</name>
</gene>
<dbReference type="Pfam" id="PF00440">
    <property type="entry name" value="TetR_N"/>
    <property type="match status" value="1"/>
</dbReference>
<sequence length="210" mass="24084">MSLATYKQRDFVRRESEILDALTHRLNRTPFDQITIDQIAQQTGISKGTIYNHINTKEDLLAKLYIRFRLQLLSELEAVNFNQPAPIIIKDMIAKAFAYKQSHRVIGTIDHHAFAPNFKSKLTPDIRNQIEQIEDNINQLVISVLQRGINEGDFPKRPVEDLFHCLHCAIIGIFTRIWECDTEPIPPNQIASICNLYSDFILAGLLALDD</sequence>
<dbReference type="PANTHER" id="PTHR43479:SF11">
    <property type="entry name" value="ACREF_ENVCD OPERON REPRESSOR-RELATED"/>
    <property type="match status" value="1"/>
</dbReference>
<evidence type="ECO:0000256" key="1">
    <source>
        <dbReference type="ARBA" id="ARBA00023125"/>
    </source>
</evidence>
<dbReference type="PROSITE" id="PS50977">
    <property type="entry name" value="HTH_TETR_2"/>
    <property type="match status" value="1"/>
</dbReference>